<evidence type="ECO:0000256" key="3">
    <source>
        <dbReference type="ARBA" id="ARBA00023274"/>
    </source>
</evidence>
<dbReference type="GO" id="GO:0003735">
    <property type="term" value="F:structural constituent of ribosome"/>
    <property type="evidence" value="ECO:0007669"/>
    <property type="project" value="InterPro"/>
</dbReference>
<keyword evidence="7" id="KW-1185">Reference proteome</keyword>
<proteinExistence type="inferred from homology"/>
<dbReference type="GO" id="GO:0032543">
    <property type="term" value="P:mitochondrial translation"/>
    <property type="evidence" value="ECO:0007669"/>
    <property type="project" value="TreeGrafter"/>
</dbReference>
<evidence type="ECO:0000256" key="4">
    <source>
        <dbReference type="ARBA" id="ARBA00035264"/>
    </source>
</evidence>
<dbReference type="PRINTS" id="PR00974">
    <property type="entry name" value="RIBOSOMALS18"/>
</dbReference>
<dbReference type="HOGENOM" id="CLU_1533163_0_0_1"/>
<evidence type="ECO:0000256" key="2">
    <source>
        <dbReference type="ARBA" id="ARBA00022980"/>
    </source>
</evidence>
<dbReference type="InterPro" id="IPR001648">
    <property type="entry name" value="Ribosomal_bS18"/>
</dbReference>
<evidence type="ECO:0000256" key="1">
    <source>
        <dbReference type="ARBA" id="ARBA00005589"/>
    </source>
</evidence>
<dbReference type="Gene3D" id="4.10.640.10">
    <property type="entry name" value="Ribosomal protein S18"/>
    <property type="match status" value="1"/>
</dbReference>
<evidence type="ECO:0000313" key="6">
    <source>
        <dbReference type="EMBL" id="CCA73411.1"/>
    </source>
</evidence>
<gene>
    <name evidence="6" type="ORF">PIIN_07365</name>
</gene>
<dbReference type="PANTHER" id="PTHR13479:SF40">
    <property type="entry name" value="SMALL RIBOSOMAL SUBUNIT PROTEIN BS18M"/>
    <property type="match status" value="1"/>
</dbReference>
<evidence type="ECO:0000256" key="5">
    <source>
        <dbReference type="SAM" id="MobiDB-lite"/>
    </source>
</evidence>
<dbReference type="eggNOG" id="KOG3162">
    <property type="taxonomic scope" value="Eukaryota"/>
</dbReference>
<dbReference type="PANTHER" id="PTHR13479">
    <property type="entry name" value="30S RIBOSOMAL PROTEIN S18"/>
    <property type="match status" value="1"/>
</dbReference>
<dbReference type="AlphaFoldDB" id="G4TQ24"/>
<dbReference type="GO" id="GO:0070181">
    <property type="term" value="F:small ribosomal subunit rRNA binding"/>
    <property type="evidence" value="ECO:0007669"/>
    <property type="project" value="TreeGrafter"/>
</dbReference>
<dbReference type="Pfam" id="PF01084">
    <property type="entry name" value="Ribosomal_S18"/>
    <property type="match status" value="1"/>
</dbReference>
<accession>G4TQ24</accession>
<comment type="similarity">
    <text evidence="1">Belongs to the bacterial ribosomal protein bS18 family.</text>
</comment>
<feature type="region of interest" description="Disordered" evidence="5">
    <location>
        <begin position="41"/>
        <end position="74"/>
    </location>
</feature>
<reference evidence="6 7" key="1">
    <citation type="journal article" date="2011" name="PLoS Pathog.">
        <title>Endophytic Life Strategies Decoded by Genome and Transcriptome Analyses of the Mutualistic Root Symbiont Piriformospora indica.</title>
        <authorList>
            <person name="Zuccaro A."/>
            <person name="Lahrmann U."/>
            <person name="Guldener U."/>
            <person name="Langen G."/>
            <person name="Pfiffi S."/>
            <person name="Biedenkopf D."/>
            <person name="Wong P."/>
            <person name="Samans B."/>
            <person name="Grimm C."/>
            <person name="Basiewicz M."/>
            <person name="Murat C."/>
            <person name="Martin F."/>
            <person name="Kogel K.H."/>
        </authorList>
    </citation>
    <scope>NUCLEOTIDE SEQUENCE [LARGE SCALE GENOMIC DNA]</scope>
    <source>
        <strain evidence="6 7">DSM 11827</strain>
    </source>
</reference>
<dbReference type="SUPFAM" id="SSF46911">
    <property type="entry name" value="Ribosomal protein S18"/>
    <property type="match status" value="1"/>
</dbReference>
<dbReference type="OrthoDB" id="21463at2759"/>
<dbReference type="InterPro" id="IPR036870">
    <property type="entry name" value="Ribosomal_bS18_sf"/>
</dbReference>
<keyword evidence="3" id="KW-0687">Ribonucleoprotein</keyword>
<sequence>MLCNSIRCIARPQRLIQHTRQYANGRGNLIDLAARIQATPSIKKAPPPSNRVIASPQPEGLQRFTPNKPYNPYDFEPVNRLPPTHRRMIEPSGPPRALAVRQDVFYQLGINPLDEVLNCSLISSFTTDMGRIQKRNETKLTWRSQRKIGKAIRRARAMGLVPSFSRWEDSMIKSR</sequence>
<name>G4TQ24_SERID</name>
<keyword evidence="2" id="KW-0689">Ribosomal protein</keyword>
<dbReference type="EMBL" id="CAFZ01000223">
    <property type="protein sequence ID" value="CCA73411.1"/>
    <property type="molecule type" value="Genomic_DNA"/>
</dbReference>
<evidence type="ECO:0000313" key="7">
    <source>
        <dbReference type="Proteomes" id="UP000007148"/>
    </source>
</evidence>
<dbReference type="Proteomes" id="UP000007148">
    <property type="component" value="Unassembled WGS sequence"/>
</dbReference>
<dbReference type="InParanoid" id="G4TQ24"/>
<dbReference type="GO" id="GO:0005763">
    <property type="term" value="C:mitochondrial small ribosomal subunit"/>
    <property type="evidence" value="ECO:0007669"/>
    <property type="project" value="TreeGrafter"/>
</dbReference>
<organism evidence="6 7">
    <name type="scientific">Serendipita indica (strain DSM 11827)</name>
    <name type="common">Root endophyte fungus</name>
    <name type="synonym">Piriformospora indica</name>
    <dbReference type="NCBI Taxonomy" id="1109443"/>
    <lineage>
        <taxon>Eukaryota</taxon>
        <taxon>Fungi</taxon>
        <taxon>Dikarya</taxon>
        <taxon>Basidiomycota</taxon>
        <taxon>Agaricomycotina</taxon>
        <taxon>Agaricomycetes</taxon>
        <taxon>Sebacinales</taxon>
        <taxon>Serendipitaceae</taxon>
        <taxon>Serendipita</taxon>
    </lineage>
</organism>
<protein>
    <recommendedName>
        <fullName evidence="4">Small ribosomal subunit protein bS18m</fullName>
    </recommendedName>
</protein>
<comment type="caution">
    <text evidence="6">The sequence shown here is derived from an EMBL/GenBank/DDBJ whole genome shotgun (WGS) entry which is preliminary data.</text>
</comment>
<dbReference type="STRING" id="1109443.G4TQ24"/>